<dbReference type="InterPro" id="IPR054246">
    <property type="entry name" value="DUF6973"/>
</dbReference>
<dbReference type="Proteomes" id="UP001348098">
    <property type="component" value="Unassembled WGS sequence"/>
</dbReference>
<reference evidence="2 3" key="1">
    <citation type="submission" date="2023-12" db="EMBL/GenBank/DDBJ databases">
        <title>novel species in genus Nocarida.</title>
        <authorList>
            <person name="Li Z."/>
        </authorList>
    </citation>
    <scope>NUCLEOTIDE SEQUENCE [LARGE SCALE GENOMIC DNA]</scope>
    <source>
        <strain evidence="2 3">CDC186</strain>
    </source>
</reference>
<accession>A0ABU6AYI5</accession>
<keyword evidence="3" id="KW-1185">Reference proteome</keyword>
<gene>
    <name evidence="2" type="ORF">U3653_20135</name>
</gene>
<protein>
    <recommendedName>
        <fullName evidence="1">DUF6973 domain-containing protein</fullName>
    </recommendedName>
</protein>
<evidence type="ECO:0000313" key="2">
    <source>
        <dbReference type="EMBL" id="MEB3512348.1"/>
    </source>
</evidence>
<dbReference type="Pfam" id="PF22322">
    <property type="entry name" value="DUF6973"/>
    <property type="match status" value="1"/>
</dbReference>
<name>A0ABU6AYI5_9NOCA</name>
<dbReference type="EMBL" id="JAYKYQ010000008">
    <property type="protein sequence ID" value="MEB3512348.1"/>
    <property type="molecule type" value="Genomic_DNA"/>
</dbReference>
<organism evidence="2 3">
    <name type="scientific">Nocardia implantans</name>
    <dbReference type="NCBI Taxonomy" id="3108168"/>
    <lineage>
        <taxon>Bacteria</taxon>
        <taxon>Bacillati</taxon>
        <taxon>Actinomycetota</taxon>
        <taxon>Actinomycetes</taxon>
        <taxon>Mycobacteriales</taxon>
        <taxon>Nocardiaceae</taxon>
        <taxon>Nocardia</taxon>
    </lineage>
</organism>
<comment type="caution">
    <text evidence="2">The sequence shown here is derived from an EMBL/GenBank/DDBJ whole genome shotgun (WGS) entry which is preliminary data.</text>
</comment>
<evidence type="ECO:0000259" key="1">
    <source>
        <dbReference type="Pfam" id="PF22322"/>
    </source>
</evidence>
<evidence type="ECO:0000313" key="3">
    <source>
        <dbReference type="Proteomes" id="UP001348098"/>
    </source>
</evidence>
<sequence length="389" mass="43011">MLSWDPRATVTVANAFKDAALRIEEQTHQAASRIDMSYTYFKGSVADSARDRAAQDRDHARRTKQVLIDIQQQIYLQIDAIVGYTDVIKDKKAEAESAKFDFFVRDDGGVDSRMSNAEVLMKFGASGLVEKEGLEFFLTTQIRAALTAIQQTDLEGAEKIKRLLEDLAPETQRGVTAMPQDPRLVEVLTKFQTAPSSAPATLWPSGLVLDRIRAVRPDFQPILMTPEEIALLASRVARPGTTGIGEITDFFEIKAEAEDAAKKAYANPDQNALNDGHGDAFRHMYWNALMTQRYGAEWTENYGAAHEGLGANPPTREAMDLHNNAIGRQIAIDNPNASPEELQRLVYQRIKEGGAIVLDPNGQIAWSNRVEVDKNGHPARADIPLPAGR</sequence>
<feature type="domain" description="DUF6973" evidence="1">
    <location>
        <begin position="249"/>
        <end position="353"/>
    </location>
</feature>
<proteinExistence type="predicted"/>
<dbReference type="RefSeq" id="WP_195078221.1">
    <property type="nucleotide sequence ID" value="NZ_JAYESH010000004.1"/>
</dbReference>